<name>A0A2K8PE15_STRLA</name>
<evidence type="ECO:0000256" key="7">
    <source>
        <dbReference type="SAM" id="SignalP"/>
    </source>
</evidence>
<dbReference type="EMBL" id="CP024985">
    <property type="protein sequence ID" value="ATZ24959.1"/>
    <property type="molecule type" value="Genomic_DNA"/>
</dbReference>
<dbReference type="InterPro" id="IPR019931">
    <property type="entry name" value="LPXTG_anchor"/>
</dbReference>
<dbReference type="RefSeq" id="WP_030230807.1">
    <property type="nucleotide sequence ID" value="NZ_CP024985.1"/>
</dbReference>
<feature type="region of interest" description="Disordered" evidence="5">
    <location>
        <begin position="452"/>
        <end position="533"/>
    </location>
</feature>
<dbReference type="OrthoDB" id="4218847at2"/>
<sequence length="568" mass="56323">MRQRISLPVACGLAAAGLATAITPAFAAEPVLTLTAPAALALPLHPASGSPKPVALDVRLDYPGTAEGLGTEVTFTVDLAKLAGVASVRESAAGGAAKCKPVASTLVCTEQGVRPGSRPGVGLEVTAAKDAKNKDSGEIRVTGAVSGATVRSAVTAVTVGGPDLVMGEMALKGDPKPGESQPLPLAFSNRGTQSANGVVLELEASRGMELAERYDNCEYRTTRTSTTAVCTVDGEFEAGASYELAGDSPLHLKATGHARAELLGYGIYPAAAPVKAEQAQTGADAKPAPGDQAAKDPAGKTPAAGGGGGTGGRKLAAKKRAAALTPALRGPDLNPADNRREFVFAVSNTADLLAEPLVVKGKAGTTVKTAVAVRNQGPAWVFEPRSTAPAAVVDVVVPPGVKVLTAPAACRSAGTAAAPRYLCTTGSSLLESEKAEFPFELRIDKAVPDARGAITVGRPGPGGEPQRHPFDPVLANNLASFTVNPTGPAPSPSATASPKPTASASASASASPSAGPSAGTTPTKSSSGGGPLASTGSTAGVVGLAGAALVAAGGALFLAFRRRAAGRA</sequence>
<keyword evidence="6" id="KW-0472">Membrane</keyword>
<keyword evidence="3 7" id="KW-0732">Signal</keyword>
<evidence type="ECO:0000313" key="9">
    <source>
        <dbReference type="Proteomes" id="UP000231791"/>
    </source>
</evidence>
<dbReference type="KEGG" id="slx:SLAV_15525"/>
<dbReference type="GeneID" id="49384153"/>
<evidence type="ECO:0000256" key="2">
    <source>
        <dbReference type="ARBA" id="ARBA00022525"/>
    </source>
</evidence>
<protein>
    <submittedName>
        <fullName evidence="8">Uncharacterized protein</fullName>
    </submittedName>
</protein>
<keyword evidence="2" id="KW-0964">Secreted</keyword>
<evidence type="ECO:0000256" key="4">
    <source>
        <dbReference type="ARBA" id="ARBA00023088"/>
    </source>
</evidence>
<evidence type="ECO:0000256" key="6">
    <source>
        <dbReference type="SAM" id="Phobius"/>
    </source>
</evidence>
<proteinExistence type="predicted"/>
<dbReference type="AlphaFoldDB" id="A0A2K8PE15"/>
<organism evidence="8 9">
    <name type="scientific">Streptomyces lavendulae subsp. lavendulae</name>
    <dbReference type="NCBI Taxonomy" id="58340"/>
    <lineage>
        <taxon>Bacteria</taxon>
        <taxon>Bacillati</taxon>
        <taxon>Actinomycetota</taxon>
        <taxon>Actinomycetes</taxon>
        <taxon>Kitasatosporales</taxon>
        <taxon>Streptomycetaceae</taxon>
        <taxon>Streptomyces</taxon>
    </lineage>
</organism>
<reference evidence="8 9" key="1">
    <citation type="submission" date="2017-11" db="EMBL/GenBank/DDBJ databases">
        <title>Complete genome sequence of Streptomyces lavendulae subsp. lavendulae CCM 3239 (formerly 'Streptomyces aureofaciens CCM 3239'), the producer of the angucycline-type antibiotic auricin.</title>
        <authorList>
            <person name="Busche T."/>
            <person name="Novakova R."/>
            <person name="Al'Dilaimi A."/>
            <person name="Homerova D."/>
            <person name="Feckova L."/>
            <person name="Rezuchova B."/>
            <person name="Mingyar E."/>
            <person name="Csolleiova D."/>
            <person name="Bekeova C."/>
            <person name="Winkler A."/>
            <person name="Sevcikova B."/>
            <person name="Kalinowski J."/>
            <person name="Kormanec J."/>
            <person name="Ruckert C."/>
        </authorList>
    </citation>
    <scope>NUCLEOTIDE SEQUENCE [LARGE SCALE GENOMIC DNA]</scope>
    <source>
        <strain evidence="8 9">CCM 3239</strain>
    </source>
</reference>
<feature type="transmembrane region" description="Helical" evidence="6">
    <location>
        <begin position="541"/>
        <end position="560"/>
    </location>
</feature>
<dbReference type="Proteomes" id="UP000231791">
    <property type="component" value="Chromosome"/>
</dbReference>
<feature type="region of interest" description="Disordered" evidence="5">
    <location>
        <begin position="278"/>
        <end position="318"/>
    </location>
</feature>
<evidence type="ECO:0000256" key="1">
    <source>
        <dbReference type="ARBA" id="ARBA00022512"/>
    </source>
</evidence>
<evidence type="ECO:0000256" key="5">
    <source>
        <dbReference type="SAM" id="MobiDB-lite"/>
    </source>
</evidence>
<gene>
    <name evidence="8" type="ORF">SLAV_15525</name>
</gene>
<evidence type="ECO:0000313" key="8">
    <source>
        <dbReference type="EMBL" id="ATZ24959.1"/>
    </source>
</evidence>
<accession>A0A2K8PE15</accession>
<keyword evidence="9" id="KW-1185">Reference proteome</keyword>
<feature type="signal peptide" evidence="7">
    <location>
        <begin position="1"/>
        <end position="27"/>
    </location>
</feature>
<keyword evidence="1" id="KW-0134">Cell wall</keyword>
<dbReference type="NCBIfam" id="TIGR01167">
    <property type="entry name" value="LPXTG_anchor"/>
    <property type="match status" value="1"/>
</dbReference>
<keyword evidence="6" id="KW-1133">Transmembrane helix</keyword>
<keyword evidence="4" id="KW-0572">Peptidoglycan-anchor</keyword>
<feature type="compositionally biased region" description="Low complexity" evidence="5">
    <location>
        <begin position="492"/>
        <end position="526"/>
    </location>
</feature>
<feature type="chain" id="PRO_5043613128" evidence="7">
    <location>
        <begin position="28"/>
        <end position="568"/>
    </location>
</feature>
<keyword evidence="6" id="KW-0812">Transmembrane</keyword>
<dbReference type="PROSITE" id="PS50847">
    <property type="entry name" value="GRAM_POS_ANCHORING"/>
    <property type="match status" value="1"/>
</dbReference>
<evidence type="ECO:0000256" key="3">
    <source>
        <dbReference type="ARBA" id="ARBA00022729"/>
    </source>
</evidence>